<evidence type="ECO:0000256" key="2">
    <source>
        <dbReference type="ARBA" id="ARBA00022679"/>
    </source>
</evidence>
<keyword evidence="4" id="KW-0328">Glycosyltransferase</keyword>
<keyword evidence="8" id="KW-1185">Reference proteome</keyword>
<comment type="similarity">
    <text evidence="1 4">Belongs to the UDP-glycosyltransferase family.</text>
</comment>
<evidence type="ECO:0000313" key="8">
    <source>
        <dbReference type="Proteomes" id="UP001443914"/>
    </source>
</evidence>
<dbReference type="FunFam" id="3.40.50.2000:FF:000060">
    <property type="entry name" value="Glycosyltransferase"/>
    <property type="match status" value="1"/>
</dbReference>
<dbReference type="EC" id="2.4.1.-" evidence="5"/>
<dbReference type="CDD" id="cd03784">
    <property type="entry name" value="GT1_Gtf-like"/>
    <property type="match status" value="1"/>
</dbReference>
<sequence>MDGQVAVIMVPLPVQGHLNQMLHLSHVISSYGISVHFASSALHNRQAKLRLHGRDPEGQTKIQFHDFELLLRSPPANPAVGSHYPTQLQPIFDEAPNLCQPVSQLVQQLSERFRRVIVIHDNLMASAVQDVKCIVNAECYIFAPVCTFYLFFCIWDTIPVKPFQLDSDVPLSSMPSFEGCFSPEAMTYFENESKHTDFQSGFLYNTCREIEGKYIDLVKTMTMSSNMKHFAIGPFHPVEINPETKGDKRHECLEWLDKQEKDSVIYVSFGSTTVMTDEQIRELALGLEHSGHKFIWVLKNADRANVCTEDRSSVPPLPEGYEDRVKDRGMVARTWAPQIHILAHSSTGGFMSHCGWNSCLESITMGVPITAWPMHSDQPGNTILITEVLKIGTVVRDWASRDELATSDVIQNSVKVLMASKEGDEMRARADKLGESVRGTVAEGGSSHSEMGSFVAHINRC</sequence>
<dbReference type="PANTHER" id="PTHR48044">
    <property type="entry name" value="GLYCOSYLTRANSFERASE"/>
    <property type="match status" value="1"/>
</dbReference>
<dbReference type="PROSITE" id="PS00375">
    <property type="entry name" value="UDPGT"/>
    <property type="match status" value="1"/>
</dbReference>
<dbReference type="AlphaFoldDB" id="A0AAW1KY14"/>
<dbReference type="EMBL" id="JBDFQZ010000005">
    <property type="protein sequence ID" value="KAK9724989.1"/>
    <property type="molecule type" value="Genomic_DNA"/>
</dbReference>
<dbReference type="Pfam" id="PF26168">
    <property type="entry name" value="Glyco_transf_N"/>
    <property type="match status" value="1"/>
</dbReference>
<comment type="caution">
    <text evidence="7">The sequence shown here is derived from an EMBL/GenBank/DDBJ whole genome shotgun (WGS) entry which is preliminary data.</text>
</comment>
<dbReference type="Gene3D" id="3.40.50.2000">
    <property type="entry name" value="Glycogen Phosphorylase B"/>
    <property type="match status" value="2"/>
</dbReference>
<dbReference type="InterPro" id="IPR058980">
    <property type="entry name" value="Glyco_transf_N"/>
</dbReference>
<dbReference type="Pfam" id="PF00201">
    <property type="entry name" value="UDPGT"/>
    <property type="match status" value="1"/>
</dbReference>
<evidence type="ECO:0000256" key="4">
    <source>
        <dbReference type="RuleBase" id="RU003718"/>
    </source>
</evidence>
<accession>A0AAW1KY14</accession>
<dbReference type="GO" id="GO:0016104">
    <property type="term" value="P:triterpenoid biosynthetic process"/>
    <property type="evidence" value="ECO:0007669"/>
    <property type="project" value="UniProtKB-ARBA"/>
</dbReference>
<keyword evidence="2 4" id="KW-0808">Transferase</keyword>
<evidence type="ECO:0000256" key="3">
    <source>
        <dbReference type="ARBA" id="ARBA00051296"/>
    </source>
</evidence>
<dbReference type="GO" id="GO:0050404">
    <property type="term" value="F:zeatin O-beta-D-xylosyltransferase activity"/>
    <property type="evidence" value="ECO:0007669"/>
    <property type="project" value="UniProtKB-ARBA"/>
</dbReference>
<dbReference type="Proteomes" id="UP001443914">
    <property type="component" value="Unassembled WGS sequence"/>
</dbReference>
<dbReference type="SUPFAM" id="SSF53756">
    <property type="entry name" value="UDP-Glycosyltransferase/glycogen phosphorylase"/>
    <property type="match status" value="1"/>
</dbReference>
<evidence type="ECO:0000256" key="1">
    <source>
        <dbReference type="ARBA" id="ARBA00009995"/>
    </source>
</evidence>
<evidence type="ECO:0000313" key="7">
    <source>
        <dbReference type="EMBL" id="KAK9724989.1"/>
    </source>
</evidence>
<protein>
    <recommendedName>
        <fullName evidence="5">Glycosyltransferase</fullName>
        <ecNumber evidence="5">2.4.1.-</ecNumber>
    </recommendedName>
</protein>
<dbReference type="GO" id="GO:0016135">
    <property type="term" value="P:saponin biosynthetic process"/>
    <property type="evidence" value="ECO:0007669"/>
    <property type="project" value="UniProtKB-ARBA"/>
</dbReference>
<gene>
    <name evidence="7" type="ORF">RND81_05G113600</name>
</gene>
<dbReference type="FunFam" id="3.40.50.2000:FF:000238">
    <property type="entry name" value="Glycosyltransferase"/>
    <property type="match status" value="1"/>
</dbReference>
<dbReference type="GO" id="GO:0120514">
    <property type="term" value="F:2-hydroxyflavanone C-glucosyltransferase activity"/>
    <property type="evidence" value="ECO:0007669"/>
    <property type="project" value="UniProtKB-EC"/>
</dbReference>
<dbReference type="PANTHER" id="PTHR48044:SF22">
    <property type="entry name" value="GLYCOSYLTRANSFERASE"/>
    <property type="match status" value="1"/>
</dbReference>
<dbReference type="InterPro" id="IPR002213">
    <property type="entry name" value="UDP_glucos_trans"/>
</dbReference>
<evidence type="ECO:0000256" key="5">
    <source>
        <dbReference type="RuleBase" id="RU362057"/>
    </source>
</evidence>
<dbReference type="InterPro" id="IPR035595">
    <property type="entry name" value="UDP_glycos_trans_CS"/>
</dbReference>
<reference evidence="7" key="1">
    <citation type="submission" date="2024-03" db="EMBL/GenBank/DDBJ databases">
        <title>WGS assembly of Saponaria officinalis var. Norfolk2.</title>
        <authorList>
            <person name="Jenkins J."/>
            <person name="Shu S."/>
            <person name="Grimwood J."/>
            <person name="Barry K."/>
            <person name="Goodstein D."/>
            <person name="Schmutz J."/>
            <person name="Leebens-Mack J."/>
            <person name="Osbourn A."/>
        </authorList>
    </citation>
    <scope>NUCLEOTIDE SEQUENCE [LARGE SCALE GENOMIC DNA]</scope>
    <source>
        <strain evidence="7">JIC</strain>
    </source>
</reference>
<proteinExistence type="inferred from homology"/>
<evidence type="ECO:0000259" key="6">
    <source>
        <dbReference type="Pfam" id="PF26168"/>
    </source>
</evidence>
<organism evidence="7 8">
    <name type="scientific">Saponaria officinalis</name>
    <name type="common">Common soapwort</name>
    <name type="synonym">Lychnis saponaria</name>
    <dbReference type="NCBI Taxonomy" id="3572"/>
    <lineage>
        <taxon>Eukaryota</taxon>
        <taxon>Viridiplantae</taxon>
        <taxon>Streptophyta</taxon>
        <taxon>Embryophyta</taxon>
        <taxon>Tracheophyta</taxon>
        <taxon>Spermatophyta</taxon>
        <taxon>Magnoliopsida</taxon>
        <taxon>eudicotyledons</taxon>
        <taxon>Gunneridae</taxon>
        <taxon>Pentapetalae</taxon>
        <taxon>Caryophyllales</taxon>
        <taxon>Caryophyllaceae</taxon>
        <taxon>Caryophylleae</taxon>
        <taxon>Saponaria</taxon>
    </lineage>
</organism>
<dbReference type="GO" id="GO:0009690">
    <property type="term" value="P:cytokinin metabolic process"/>
    <property type="evidence" value="ECO:0007669"/>
    <property type="project" value="UniProtKB-ARBA"/>
</dbReference>
<feature type="domain" description="Glycosyltransferase N-terminal" evidence="6">
    <location>
        <begin position="4"/>
        <end position="237"/>
    </location>
</feature>
<name>A0AAW1KY14_SAPOF</name>
<comment type="catalytic activity">
    <reaction evidence="3">
        <text>a 3'-hydro-2'-hydroxy-beta-oxodihydrochalcone + UDP-alpha-D-glucose = a 3'-(beta-D-glucopyranosyl)-2'-hydroxy-beta-oxodihydrochalcone + UDP + H(+)</text>
        <dbReference type="Rhea" id="RHEA:51504"/>
        <dbReference type="ChEBI" id="CHEBI:15378"/>
        <dbReference type="ChEBI" id="CHEBI:58223"/>
        <dbReference type="ChEBI" id="CHEBI:58885"/>
        <dbReference type="ChEBI" id="CHEBI:142482"/>
        <dbReference type="ChEBI" id="CHEBI:142483"/>
        <dbReference type="EC" id="2.4.1.360"/>
    </reaction>
    <physiologicalReaction direction="left-to-right" evidence="3">
        <dbReference type="Rhea" id="RHEA:51505"/>
    </physiologicalReaction>
</comment>